<evidence type="ECO:0000313" key="3">
    <source>
        <dbReference type="EMBL" id="CUV03599.1"/>
    </source>
</evidence>
<dbReference type="EC" id="1.5.98.2" evidence="3"/>
<dbReference type="InterPro" id="IPR050564">
    <property type="entry name" value="F420-G6PD/mer"/>
</dbReference>
<dbReference type="InterPro" id="IPR011251">
    <property type="entry name" value="Luciferase-like_dom"/>
</dbReference>
<sequence length="330" mass="36058">MAIKVDIRVPVGLPVVETAGYIAECEAAGFSGVGVHDHQHSGRDVYLTLALAAQRTSKMTLYPATTNPVTRHPGVLASLAHTLEEIAPGRARLTVGPGYLAVGNIGRPRASLETMRQAILAIRRLLRGETVVFNGTETKLRNISDTPTPIFMTAAGPRMVELAGEVADGALMLVGLHPEMVAAARRRLQAGAERGKRDLDNFQTIHITPTTIDEDGAAAKRWPQLWFRSDQPYLKYPSDSNLFWLREAGIHLADDFVPEHISDSQADAICDAFGLFGTPQECLKRLRRAETESGVEQVFIFPTHTQDGGYDMPRAEVEAFRDVIIPGQIS</sequence>
<dbReference type="PANTHER" id="PTHR43244">
    <property type="match status" value="1"/>
</dbReference>
<dbReference type="SUPFAM" id="SSF51679">
    <property type="entry name" value="Bacterial luciferase-like"/>
    <property type="match status" value="1"/>
</dbReference>
<name>A0A160VBN0_9ZZZZ</name>
<dbReference type="PANTHER" id="PTHR43244:SF1">
    <property type="entry name" value="5,10-METHYLENETETRAHYDROMETHANOPTERIN REDUCTASE"/>
    <property type="match status" value="1"/>
</dbReference>
<proteinExistence type="predicted"/>
<reference evidence="3" key="1">
    <citation type="submission" date="2015-10" db="EMBL/GenBank/DDBJ databases">
        <authorList>
            <person name="Gilbert D.G."/>
        </authorList>
    </citation>
    <scope>NUCLEOTIDE SEQUENCE</scope>
</reference>
<protein>
    <submittedName>
        <fullName evidence="3">F420-dependent N(5),N(10)-methylenetetrahydromethanopterin reductase</fullName>
        <ecNumber evidence="3">1.5.98.2</ecNumber>
    </submittedName>
</protein>
<evidence type="ECO:0000256" key="1">
    <source>
        <dbReference type="ARBA" id="ARBA00023002"/>
    </source>
</evidence>
<dbReference type="GO" id="GO:0018537">
    <property type="term" value="F:coenzyme F420-dependent N5,N10-methenyltetrahydromethanopterin reductase activity"/>
    <property type="evidence" value="ECO:0007669"/>
    <property type="project" value="UniProtKB-EC"/>
</dbReference>
<dbReference type="AlphaFoldDB" id="A0A160VBN0"/>
<dbReference type="CDD" id="cd01097">
    <property type="entry name" value="Tetrahydromethanopterin_reductase"/>
    <property type="match status" value="1"/>
</dbReference>
<evidence type="ECO:0000259" key="2">
    <source>
        <dbReference type="Pfam" id="PF00296"/>
    </source>
</evidence>
<dbReference type="Gene3D" id="3.20.20.30">
    <property type="entry name" value="Luciferase-like domain"/>
    <property type="match status" value="1"/>
</dbReference>
<keyword evidence="1 3" id="KW-0560">Oxidoreductase</keyword>
<dbReference type="EMBL" id="FAXA01000445">
    <property type="protein sequence ID" value="CUV03599.1"/>
    <property type="molecule type" value="Genomic_DNA"/>
</dbReference>
<feature type="domain" description="Luciferase-like" evidence="2">
    <location>
        <begin position="17"/>
        <end position="296"/>
    </location>
</feature>
<dbReference type="GO" id="GO:0016705">
    <property type="term" value="F:oxidoreductase activity, acting on paired donors, with incorporation or reduction of molecular oxygen"/>
    <property type="evidence" value="ECO:0007669"/>
    <property type="project" value="InterPro"/>
</dbReference>
<dbReference type="InterPro" id="IPR036661">
    <property type="entry name" value="Luciferase-like_sf"/>
</dbReference>
<accession>A0A160VBN0</accession>
<gene>
    <name evidence="3" type="ORF">MGWOODY_Clf1319</name>
</gene>
<dbReference type="Pfam" id="PF00296">
    <property type="entry name" value="Bac_luciferase"/>
    <property type="match status" value="1"/>
</dbReference>
<organism evidence="3">
    <name type="scientific">hydrothermal vent metagenome</name>
    <dbReference type="NCBI Taxonomy" id="652676"/>
    <lineage>
        <taxon>unclassified sequences</taxon>
        <taxon>metagenomes</taxon>
        <taxon>ecological metagenomes</taxon>
    </lineage>
</organism>